<dbReference type="AlphaFoldDB" id="A0A9Q6K2Y4"/>
<gene>
    <name evidence="1" type="ORF">KYX88_01490</name>
</gene>
<dbReference type="Pfam" id="PF06946">
    <property type="entry name" value="Phage_holin_5_1"/>
    <property type="match status" value="1"/>
</dbReference>
<reference evidence="1" key="1">
    <citation type="journal article" date="2022" name="J. Anim. Sci.">
        <title>Whole genome sequence analyses-based assessment of virulence potential and antimicrobial susceptibilities and resistance of Enterococcus faecium strains isolated from commercial swine and cattle probiotic products.</title>
        <authorList>
            <person name="Shridhar P.B."/>
            <person name="Amachawadi R.G."/>
            <person name="Tokach M."/>
            <person name="Patel I."/>
            <person name="Gangiredla J."/>
            <person name="Mammel M."/>
            <person name="Nagaraja T.G."/>
        </authorList>
    </citation>
    <scope>NUCLEOTIDE SEQUENCE</scope>
    <source>
        <strain evidence="1">EF215</strain>
    </source>
</reference>
<comment type="caution">
    <text evidence="1">The sequence shown here is derived from an EMBL/GenBank/DDBJ whole genome shotgun (WGS) entry which is preliminary data.</text>
</comment>
<accession>A0A9Q6K2Y4</accession>
<evidence type="ECO:0000313" key="1">
    <source>
        <dbReference type="EMBL" id="MBX4221529.1"/>
    </source>
</evidence>
<dbReference type="InterPro" id="IPR009708">
    <property type="entry name" value="Phage_A118_holin/antiholin"/>
</dbReference>
<evidence type="ECO:0000313" key="2">
    <source>
        <dbReference type="Proteomes" id="UP001139644"/>
    </source>
</evidence>
<proteinExistence type="predicted"/>
<dbReference type="RefSeq" id="WP_002302588.1">
    <property type="nucleotide sequence ID" value="NZ_AP026655.1"/>
</dbReference>
<dbReference type="Proteomes" id="UP001139644">
    <property type="component" value="Unassembled WGS sequence"/>
</dbReference>
<name>A0A9Q6K2Y4_ENTFC</name>
<dbReference type="EMBL" id="JAIFOC010000011">
    <property type="protein sequence ID" value="MBX4221529.1"/>
    <property type="molecule type" value="Genomic_DNA"/>
</dbReference>
<protein>
    <submittedName>
        <fullName evidence="1">Holin</fullName>
    </submittedName>
</protein>
<sequence>MEQILTAASIITPLVIAVTGLIKTQVNNYKILPVINVIAGIFLGVLYALSFLQDAVVLYAWAGAVSGLAAGGLFDLGVSVIKKEK</sequence>
<organism evidence="1 2">
    <name type="scientific">Enterococcus faecium</name>
    <name type="common">Streptococcus faecium</name>
    <dbReference type="NCBI Taxonomy" id="1352"/>
    <lineage>
        <taxon>Bacteria</taxon>
        <taxon>Bacillati</taxon>
        <taxon>Bacillota</taxon>
        <taxon>Bacilli</taxon>
        <taxon>Lactobacillales</taxon>
        <taxon>Enterococcaceae</taxon>
        <taxon>Enterococcus</taxon>
    </lineage>
</organism>